<dbReference type="GO" id="GO:0043565">
    <property type="term" value="F:sequence-specific DNA binding"/>
    <property type="evidence" value="ECO:0007669"/>
    <property type="project" value="InterPro"/>
</dbReference>
<evidence type="ECO:0000313" key="5">
    <source>
        <dbReference type="EMBL" id="RKT71019.1"/>
    </source>
</evidence>
<evidence type="ECO:0000313" key="6">
    <source>
        <dbReference type="Proteomes" id="UP000272729"/>
    </source>
</evidence>
<keyword evidence="1" id="KW-0805">Transcription regulation</keyword>
<evidence type="ECO:0000256" key="3">
    <source>
        <dbReference type="ARBA" id="ARBA00023163"/>
    </source>
</evidence>
<evidence type="ECO:0000256" key="1">
    <source>
        <dbReference type="ARBA" id="ARBA00023015"/>
    </source>
</evidence>
<dbReference type="Pfam" id="PF13404">
    <property type="entry name" value="HTH_AsnC-type"/>
    <property type="match status" value="1"/>
</dbReference>
<feature type="domain" description="HTH asnC-type" evidence="4">
    <location>
        <begin position="19"/>
        <end position="81"/>
    </location>
</feature>
<evidence type="ECO:0000256" key="2">
    <source>
        <dbReference type="ARBA" id="ARBA00023125"/>
    </source>
</evidence>
<dbReference type="EMBL" id="RBXR01000001">
    <property type="protein sequence ID" value="RKT71019.1"/>
    <property type="molecule type" value="Genomic_DNA"/>
</dbReference>
<protein>
    <submittedName>
        <fullName evidence="5">DNA-binding Lrp family transcriptional regulator</fullName>
    </submittedName>
</protein>
<dbReference type="InterPro" id="IPR011008">
    <property type="entry name" value="Dimeric_a/b-barrel"/>
</dbReference>
<dbReference type="GO" id="GO:0043200">
    <property type="term" value="P:response to amino acid"/>
    <property type="evidence" value="ECO:0007669"/>
    <property type="project" value="TreeGrafter"/>
</dbReference>
<dbReference type="GO" id="GO:0005829">
    <property type="term" value="C:cytosol"/>
    <property type="evidence" value="ECO:0007669"/>
    <property type="project" value="TreeGrafter"/>
</dbReference>
<sequence>MVAIETFRAATQDLCVNALDDVDRRLLEQLQQDSGRTLHELGELVGLSPSAVQRRITRYRDSGLLTREVAVLDGTRLGGLLAVVLVVLERESHAHHRAFAERMRATPEVQQCYELAGRWDYLVVLSVTDMARCREVGDELFQRDDNVKRYETMPVFDAVKTGLALTVP</sequence>
<dbReference type="PRINTS" id="PR00033">
    <property type="entry name" value="HTHASNC"/>
</dbReference>
<dbReference type="SUPFAM" id="SSF54909">
    <property type="entry name" value="Dimeric alpha+beta barrel"/>
    <property type="match status" value="1"/>
</dbReference>
<dbReference type="OrthoDB" id="8590699at2"/>
<dbReference type="InterPro" id="IPR019887">
    <property type="entry name" value="Tscrpt_reg_AsnC/Lrp_C"/>
</dbReference>
<dbReference type="PANTHER" id="PTHR30154:SF34">
    <property type="entry name" value="TRANSCRIPTIONAL REGULATOR AZLB"/>
    <property type="match status" value="1"/>
</dbReference>
<organism evidence="5 6">
    <name type="scientific">Saccharothrix variisporea</name>
    <dbReference type="NCBI Taxonomy" id="543527"/>
    <lineage>
        <taxon>Bacteria</taxon>
        <taxon>Bacillati</taxon>
        <taxon>Actinomycetota</taxon>
        <taxon>Actinomycetes</taxon>
        <taxon>Pseudonocardiales</taxon>
        <taxon>Pseudonocardiaceae</taxon>
        <taxon>Saccharothrix</taxon>
    </lineage>
</organism>
<dbReference type="Gene3D" id="3.30.70.920">
    <property type="match status" value="1"/>
</dbReference>
<keyword evidence="2 5" id="KW-0238">DNA-binding</keyword>
<dbReference type="Gene3D" id="1.10.10.10">
    <property type="entry name" value="Winged helix-like DNA-binding domain superfamily/Winged helix DNA-binding domain"/>
    <property type="match status" value="1"/>
</dbReference>
<dbReference type="PROSITE" id="PS50956">
    <property type="entry name" value="HTH_ASNC_2"/>
    <property type="match status" value="1"/>
</dbReference>
<dbReference type="CDD" id="cd00090">
    <property type="entry name" value="HTH_ARSR"/>
    <property type="match status" value="1"/>
</dbReference>
<accession>A0A495XBK6</accession>
<dbReference type="SMART" id="SM00344">
    <property type="entry name" value="HTH_ASNC"/>
    <property type="match status" value="1"/>
</dbReference>
<dbReference type="InterPro" id="IPR011991">
    <property type="entry name" value="ArsR-like_HTH"/>
</dbReference>
<dbReference type="PANTHER" id="PTHR30154">
    <property type="entry name" value="LEUCINE-RESPONSIVE REGULATORY PROTEIN"/>
    <property type="match status" value="1"/>
</dbReference>
<dbReference type="SUPFAM" id="SSF46785">
    <property type="entry name" value="Winged helix' DNA-binding domain"/>
    <property type="match status" value="1"/>
</dbReference>
<dbReference type="InterPro" id="IPR000485">
    <property type="entry name" value="AsnC-type_HTH_dom"/>
</dbReference>
<dbReference type="Proteomes" id="UP000272729">
    <property type="component" value="Unassembled WGS sequence"/>
</dbReference>
<dbReference type="InterPro" id="IPR036390">
    <property type="entry name" value="WH_DNA-bd_sf"/>
</dbReference>
<evidence type="ECO:0000259" key="4">
    <source>
        <dbReference type="PROSITE" id="PS50956"/>
    </source>
</evidence>
<keyword evidence="6" id="KW-1185">Reference proteome</keyword>
<keyword evidence="3" id="KW-0804">Transcription</keyword>
<dbReference type="Pfam" id="PF01037">
    <property type="entry name" value="AsnC_trans_reg"/>
    <property type="match status" value="1"/>
</dbReference>
<reference evidence="5 6" key="1">
    <citation type="submission" date="2018-10" db="EMBL/GenBank/DDBJ databases">
        <title>Sequencing the genomes of 1000 actinobacteria strains.</title>
        <authorList>
            <person name="Klenk H.-P."/>
        </authorList>
    </citation>
    <scope>NUCLEOTIDE SEQUENCE [LARGE SCALE GENOMIC DNA]</scope>
    <source>
        <strain evidence="5 6">DSM 43911</strain>
    </source>
</reference>
<dbReference type="AlphaFoldDB" id="A0A495XBK6"/>
<proteinExistence type="predicted"/>
<name>A0A495XBK6_9PSEU</name>
<gene>
    <name evidence="5" type="ORF">DFJ66_4296</name>
</gene>
<comment type="caution">
    <text evidence="5">The sequence shown here is derived from an EMBL/GenBank/DDBJ whole genome shotgun (WGS) entry which is preliminary data.</text>
</comment>
<dbReference type="InterPro" id="IPR036388">
    <property type="entry name" value="WH-like_DNA-bd_sf"/>
</dbReference>
<dbReference type="InterPro" id="IPR019888">
    <property type="entry name" value="Tscrpt_reg_AsnC-like"/>
</dbReference>